<keyword evidence="2" id="KW-0479">Metal-binding</keyword>
<organism evidence="5 6">
    <name type="scientific">Caballeronia sordidicola</name>
    <name type="common">Burkholderia sordidicola</name>
    <dbReference type="NCBI Taxonomy" id="196367"/>
    <lineage>
        <taxon>Bacteria</taxon>
        <taxon>Pseudomonadati</taxon>
        <taxon>Pseudomonadota</taxon>
        <taxon>Betaproteobacteria</taxon>
        <taxon>Burkholderiales</taxon>
        <taxon>Burkholderiaceae</taxon>
        <taxon>Caballeronia</taxon>
    </lineage>
</organism>
<dbReference type="GO" id="GO:0046872">
    <property type="term" value="F:metal ion binding"/>
    <property type="evidence" value="ECO:0007669"/>
    <property type="project" value="UniProtKB-KW"/>
</dbReference>
<dbReference type="RefSeq" id="WP_089166312.1">
    <property type="nucleotide sequence ID" value="NZ_MTHB01000298.1"/>
</dbReference>
<dbReference type="Pfam" id="PF00884">
    <property type="entry name" value="Sulfatase"/>
    <property type="match status" value="1"/>
</dbReference>
<evidence type="ECO:0000313" key="6">
    <source>
        <dbReference type="Proteomes" id="UP000214720"/>
    </source>
</evidence>
<dbReference type="GO" id="GO:0008484">
    <property type="term" value="F:sulfuric ester hydrolase activity"/>
    <property type="evidence" value="ECO:0007669"/>
    <property type="project" value="TreeGrafter"/>
</dbReference>
<reference evidence="6" key="1">
    <citation type="submission" date="2017-01" db="EMBL/GenBank/DDBJ databases">
        <title>Genome Analysis of Deinococcus marmoris KOPRI26562.</title>
        <authorList>
            <person name="Kim J.H."/>
            <person name="Oh H.-M."/>
        </authorList>
    </citation>
    <scope>NUCLEOTIDE SEQUENCE [LARGE SCALE GENOMIC DNA]</scope>
    <source>
        <strain evidence="6">PAMC 26633</strain>
    </source>
</reference>
<comment type="caution">
    <text evidence="5">The sequence shown here is derived from an EMBL/GenBank/DDBJ whole genome shotgun (WGS) entry which is preliminary data.</text>
</comment>
<dbReference type="NCBIfam" id="TIGR03417">
    <property type="entry name" value="chol_sulfatase"/>
    <property type="match status" value="1"/>
</dbReference>
<sequence length="516" mass="58761">MKQPNIIFIMADQLAAHALAAYGNTVCKTPHLDKLATDGTVFENANCAYPLCAPSRFALMSGRLASRIGAYDNAAEFPASVPTFAHYLRDAGYYTCLSGKMHFVGPDQHHGFEDRLTTEIYPSDFSWTPKTYEEVGDPERPEHHVKTQGVSSVETVADASAVARSMQIDYDEEVARRAIQQIYDWRRYGDGRPLFMTISFTQPHDPYVSTPEFWNLYKDEEIDEPRVQRIDLDKMDSHSRGLYFHYGLDKFNVTDEVYRRARRGYYAMISYIDQKVGEIRAALEATGMAKDTILIFTSDHGDMVGERGLWFKKNLFQPALSVPLFFHDPSSKGLGRVRAPVSLVDVLPTLVEIATGSHDAIVTEYEGSSLLPLMKNDDPERIVFAEHLDGGTKAPRVMVRRGKYKLVYSEAYAPQFYNLEADPGEVTNLAESAEAQPIFDELRSLLMETWNLDDLRKKVVASQRTRQFLMRSLQIGKVVDWETYPNATRDHTKFVRRGDYFPEVEQRAYLRLPHSD</sequence>
<dbReference type="GO" id="GO:0005737">
    <property type="term" value="C:cytoplasm"/>
    <property type="evidence" value="ECO:0007669"/>
    <property type="project" value="TreeGrafter"/>
</dbReference>
<evidence type="ECO:0000256" key="2">
    <source>
        <dbReference type="ARBA" id="ARBA00022723"/>
    </source>
</evidence>
<evidence type="ECO:0000259" key="4">
    <source>
        <dbReference type="Pfam" id="PF00884"/>
    </source>
</evidence>
<proteinExistence type="inferred from homology"/>
<dbReference type="InterPro" id="IPR024607">
    <property type="entry name" value="Sulfatase_CS"/>
</dbReference>
<keyword evidence="3" id="KW-0378">Hydrolase</keyword>
<gene>
    <name evidence="5" type="ORF">BSU04_45380</name>
</gene>
<dbReference type="InterPro" id="IPR017785">
    <property type="entry name" value="Choline-sulfatase"/>
</dbReference>
<dbReference type="CDD" id="cd16032">
    <property type="entry name" value="choline-sulfatase"/>
    <property type="match status" value="1"/>
</dbReference>
<evidence type="ECO:0000256" key="3">
    <source>
        <dbReference type="ARBA" id="ARBA00022801"/>
    </source>
</evidence>
<comment type="similarity">
    <text evidence="1">Belongs to the sulfatase family.</text>
</comment>
<dbReference type="PANTHER" id="PTHR45953:SF1">
    <property type="entry name" value="IDURONATE 2-SULFATASE"/>
    <property type="match status" value="1"/>
</dbReference>
<dbReference type="EMBL" id="MTHB01000298">
    <property type="protein sequence ID" value="OXC71754.1"/>
    <property type="molecule type" value="Genomic_DNA"/>
</dbReference>
<dbReference type="OrthoDB" id="9766107at2"/>
<name>A0A226WKM7_CABSO</name>
<dbReference type="AlphaFoldDB" id="A0A226WKM7"/>
<evidence type="ECO:0000256" key="1">
    <source>
        <dbReference type="ARBA" id="ARBA00008779"/>
    </source>
</evidence>
<evidence type="ECO:0000313" key="5">
    <source>
        <dbReference type="EMBL" id="OXC71754.1"/>
    </source>
</evidence>
<dbReference type="Proteomes" id="UP000214720">
    <property type="component" value="Unassembled WGS sequence"/>
</dbReference>
<feature type="domain" description="Sulfatase N-terminal" evidence="4">
    <location>
        <begin position="4"/>
        <end position="354"/>
    </location>
</feature>
<dbReference type="SUPFAM" id="SSF53649">
    <property type="entry name" value="Alkaline phosphatase-like"/>
    <property type="match status" value="1"/>
</dbReference>
<dbReference type="Gene3D" id="3.40.720.10">
    <property type="entry name" value="Alkaline Phosphatase, subunit A"/>
    <property type="match status" value="1"/>
</dbReference>
<dbReference type="PROSITE" id="PS00149">
    <property type="entry name" value="SULFATASE_2"/>
    <property type="match status" value="1"/>
</dbReference>
<protein>
    <submittedName>
        <fullName evidence="5">Choline-sulfatase</fullName>
    </submittedName>
</protein>
<dbReference type="InterPro" id="IPR017850">
    <property type="entry name" value="Alkaline_phosphatase_core_sf"/>
</dbReference>
<accession>A0A226WKM7</accession>
<dbReference type="InterPro" id="IPR000917">
    <property type="entry name" value="Sulfatase_N"/>
</dbReference>
<dbReference type="PANTHER" id="PTHR45953">
    <property type="entry name" value="IDURONATE 2-SULFATASE"/>
    <property type="match status" value="1"/>
</dbReference>